<protein>
    <recommendedName>
        <fullName evidence="5">DUF418 domain-containing protein</fullName>
    </recommendedName>
</protein>
<keyword evidence="2" id="KW-1133">Transmembrane helix</keyword>
<accession>A0ABC8B2I9</accession>
<name>A0ABC8B2I9_9NOCA</name>
<organism evidence="3 4">
    <name type="scientific">Nocardia seriolae</name>
    <dbReference type="NCBI Taxonomy" id="37332"/>
    <lineage>
        <taxon>Bacteria</taxon>
        <taxon>Bacillati</taxon>
        <taxon>Actinomycetota</taxon>
        <taxon>Actinomycetes</taxon>
        <taxon>Mycobacteriales</taxon>
        <taxon>Nocardiaceae</taxon>
        <taxon>Nocardia</taxon>
    </lineage>
</organism>
<dbReference type="EMBL" id="CP017839">
    <property type="protein sequence ID" value="APB00607.1"/>
    <property type="molecule type" value="Genomic_DNA"/>
</dbReference>
<sequence length="120" mass="12092">MIGTLPFAANRLRPLLFPLIAVGALPLTVYSAHVIAVWLLGNAVTGATGNLLLAVFLAMTVAASTVWVLVLGRGPLERGVSWNCARATAGRDDASAAEGTTASAPVVGDRGGSTPATPIG</sequence>
<feature type="transmembrane region" description="Helical" evidence="2">
    <location>
        <begin position="15"/>
        <end position="39"/>
    </location>
</feature>
<evidence type="ECO:0000256" key="2">
    <source>
        <dbReference type="SAM" id="Phobius"/>
    </source>
</evidence>
<evidence type="ECO:0000313" key="3">
    <source>
        <dbReference type="EMBL" id="APB00607.1"/>
    </source>
</evidence>
<proteinExistence type="predicted"/>
<feature type="transmembrane region" description="Helical" evidence="2">
    <location>
        <begin position="51"/>
        <end position="71"/>
    </location>
</feature>
<dbReference type="RefSeq" id="WP_033091541.1">
    <property type="nucleotide sequence ID" value="NZ_AP028458.1"/>
</dbReference>
<keyword evidence="2" id="KW-0472">Membrane</keyword>
<evidence type="ECO:0000256" key="1">
    <source>
        <dbReference type="SAM" id="MobiDB-lite"/>
    </source>
</evidence>
<dbReference type="Proteomes" id="UP000180166">
    <property type="component" value="Chromosome"/>
</dbReference>
<reference evidence="3 4" key="1">
    <citation type="submission" date="2016-10" db="EMBL/GenBank/DDBJ databases">
        <title>Genome sequence of Nocardia seriolae strain EM150506, isolated from Anguila japonica.</title>
        <authorList>
            <person name="Han H.-J."/>
        </authorList>
    </citation>
    <scope>NUCLEOTIDE SEQUENCE [LARGE SCALE GENOMIC DNA]</scope>
    <source>
        <strain evidence="3 4">EM150506</strain>
    </source>
</reference>
<evidence type="ECO:0000313" key="4">
    <source>
        <dbReference type="Proteomes" id="UP000180166"/>
    </source>
</evidence>
<dbReference type="AlphaFoldDB" id="A0ABC8B2I9"/>
<dbReference type="KEGG" id="nsr:NS506_06576"/>
<evidence type="ECO:0008006" key="5">
    <source>
        <dbReference type="Google" id="ProtNLM"/>
    </source>
</evidence>
<gene>
    <name evidence="3" type="ORF">NS506_06576</name>
</gene>
<keyword evidence="2" id="KW-0812">Transmembrane</keyword>
<feature type="region of interest" description="Disordered" evidence="1">
    <location>
        <begin position="89"/>
        <end position="120"/>
    </location>
</feature>
<dbReference type="GeneID" id="93373532"/>